<sequence>MDAMFLRGAQGHATVSDPALLQLADLNRLDDPLQRVNNGTPRPITVDRAFLGRHPDVVRRYLDVLVHAASWARDNPAEATPLIALDNPGYTGAQVAGALGAAWHDGLTPALGSVQAAGLAAQKEFLLDWGYIRRDFDVDDWIDPAPLSEALEATARVALDRTRITTCPVQIENMLQVH</sequence>
<evidence type="ECO:0000313" key="1">
    <source>
        <dbReference type="EMBL" id="MFC5512772.1"/>
    </source>
</evidence>
<gene>
    <name evidence="1" type="ORF">ACFPOU_16835</name>
</gene>
<comment type="caution">
    <text evidence="1">The sequence shown here is derived from an EMBL/GenBank/DDBJ whole genome shotgun (WGS) entry which is preliminary data.</text>
</comment>
<proteinExistence type="predicted"/>
<dbReference type="SUPFAM" id="SSF53850">
    <property type="entry name" value="Periplasmic binding protein-like II"/>
    <property type="match status" value="1"/>
</dbReference>
<name>A0ABW0PM04_9BURK</name>
<accession>A0ABW0PM04</accession>
<evidence type="ECO:0000313" key="2">
    <source>
        <dbReference type="Proteomes" id="UP001596031"/>
    </source>
</evidence>
<keyword evidence="2" id="KW-1185">Reference proteome</keyword>
<dbReference type="EMBL" id="JBHSMS010000054">
    <property type="protein sequence ID" value="MFC5512772.1"/>
    <property type="molecule type" value="Genomic_DNA"/>
</dbReference>
<dbReference type="Gene3D" id="3.40.190.10">
    <property type="entry name" value="Periplasmic binding protein-like II"/>
    <property type="match status" value="1"/>
</dbReference>
<dbReference type="Proteomes" id="UP001596031">
    <property type="component" value="Unassembled WGS sequence"/>
</dbReference>
<reference evidence="2" key="1">
    <citation type="journal article" date="2019" name="Int. J. Syst. Evol. Microbiol.">
        <title>The Global Catalogue of Microorganisms (GCM) 10K type strain sequencing project: providing services to taxonomists for standard genome sequencing and annotation.</title>
        <authorList>
            <consortium name="The Broad Institute Genomics Platform"/>
            <consortium name="The Broad Institute Genome Sequencing Center for Infectious Disease"/>
            <person name="Wu L."/>
            <person name="Ma J."/>
        </authorList>
    </citation>
    <scope>NUCLEOTIDE SEQUENCE [LARGE SCALE GENOMIC DNA]</scope>
    <source>
        <strain evidence="2">CCUG 38813</strain>
    </source>
</reference>
<organism evidence="1 2">
    <name type="scientific">Massilia jejuensis</name>
    <dbReference type="NCBI Taxonomy" id="648894"/>
    <lineage>
        <taxon>Bacteria</taxon>
        <taxon>Pseudomonadati</taxon>
        <taxon>Pseudomonadota</taxon>
        <taxon>Betaproteobacteria</taxon>
        <taxon>Burkholderiales</taxon>
        <taxon>Oxalobacteraceae</taxon>
        <taxon>Telluria group</taxon>
        <taxon>Massilia</taxon>
    </lineage>
</organism>
<dbReference type="RefSeq" id="WP_379723677.1">
    <property type="nucleotide sequence ID" value="NZ_JBHSMS010000054.1"/>
</dbReference>
<protein>
    <submittedName>
        <fullName evidence="1">Uncharacterized protein</fullName>
    </submittedName>
</protein>